<dbReference type="EMBL" id="VUMD01000001">
    <property type="protein sequence ID" value="MSS35416.1"/>
    <property type="molecule type" value="Genomic_DNA"/>
</dbReference>
<evidence type="ECO:0000259" key="15">
    <source>
        <dbReference type="Pfam" id="PF02874"/>
    </source>
</evidence>
<dbReference type="GO" id="GO:0046933">
    <property type="term" value="F:proton-transporting ATP synthase activity, rotational mechanism"/>
    <property type="evidence" value="ECO:0007669"/>
    <property type="project" value="UniProtKB-UniRule"/>
</dbReference>
<dbReference type="Pfam" id="PF02874">
    <property type="entry name" value="ATP-synt_ab_N"/>
    <property type="match status" value="1"/>
</dbReference>
<dbReference type="EC" id="7.1.2.2" evidence="12"/>
<organism evidence="16 17">
    <name type="scientific">Clostridium porci</name>
    <dbReference type="NCBI Taxonomy" id="2605778"/>
    <lineage>
        <taxon>Bacteria</taxon>
        <taxon>Bacillati</taxon>
        <taxon>Bacillota</taxon>
        <taxon>Clostridia</taxon>
        <taxon>Eubacteriales</taxon>
        <taxon>Clostridiaceae</taxon>
        <taxon>Clostridium</taxon>
    </lineage>
</organism>
<comment type="catalytic activity">
    <reaction evidence="12">
        <text>ATP + H2O + 4 H(+)(in) = ADP + phosphate + 5 H(+)(out)</text>
        <dbReference type="Rhea" id="RHEA:57720"/>
        <dbReference type="ChEBI" id="CHEBI:15377"/>
        <dbReference type="ChEBI" id="CHEBI:15378"/>
        <dbReference type="ChEBI" id="CHEBI:30616"/>
        <dbReference type="ChEBI" id="CHEBI:43474"/>
        <dbReference type="ChEBI" id="CHEBI:456216"/>
        <dbReference type="EC" id="7.1.2.2"/>
    </reaction>
</comment>
<evidence type="ECO:0000256" key="2">
    <source>
        <dbReference type="ARBA" id="ARBA00008936"/>
    </source>
</evidence>
<dbReference type="Pfam" id="PF00006">
    <property type="entry name" value="ATP-synt_ab"/>
    <property type="match status" value="1"/>
</dbReference>
<accession>A0A7X2NIB0</accession>
<dbReference type="CDD" id="cd18113">
    <property type="entry name" value="ATP-synt_F1_alpha_C"/>
    <property type="match status" value="1"/>
</dbReference>
<dbReference type="InterPro" id="IPR000194">
    <property type="entry name" value="ATPase_F1/V1/A1_a/bsu_nucl-bd"/>
</dbReference>
<evidence type="ECO:0000256" key="7">
    <source>
        <dbReference type="ARBA" id="ARBA00022967"/>
    </source>
</evidence>
<dbReference type="NCBIfam" id="NF009884">
    <property type="entry name" value="PRK13343.1"/>
    <property type="match status" value="1"/>
</dbReference>
<dbReference type="SUPFAM" id="SSF50615">
    <property type="entry name" value="N-terminal domain of alpha and beta subunits of F1 ATP synthase"/>
    <property type="match status" value="1"/>
</dbReference>
<evidence type="ECO:0000313" key="16">
    <source>
        <dbReference type="EMBL" id="MSS35416.1"/>
    </source>
</evidence>
<dbReference type="RefSeq" id="WP_154470809.1">
    <property type="nucleotide sequence ID" value="NZ_DBEWUL010000149.1"/>
</dbReference>
<dbReference type="InterPro" id="IPR005294">
    <property type="entry name" value="ATP_synth_F1_asu"/>
</dbReference>
<comment type="caution">
    <text evidence="16">The sequence shown here is derived from an EMBL/GenBank/DDBJ whole genome shotgun (WGS) entry which is preliminary data.</text>
</comment>
<dbReference type="InterPro" id="IPR027417">
    <property type="entry name" value="P-loop_NTPase"/>
</dbReference>
<dbReference type="SUPFAM" id="SSF52540">
    <property type="entry name" value="P-loop containing nucleoside triphosphate hydrolases"/>
    <property type="match status" value="1"/>
</dbReference>
<dbReference type="FunFam" id="1.20.150.20:FF:000001">
    <property type="entry name" value="ATP synthase subunit alpha"/>
    <property type="match status" value="1"/>
</dbReference>
<evidence type="ECO:0000256" key="5">
    <source>
        <dbReference type="ARBA" id="ARBA00022741"/>
    </source>
</evidence>
<protein>
    <recommendedName>
        <fullName evidence="12">ATP synthase subunit alpha</fullName>
        <ecNumber evidence="12">7.1.2.2</ecNumber>
    </recommendedName>
    <alternativeName>
        <fullName evidence="12">ATP synthase F1 sector subunit alpha</fullName>
    </alternativeName>
    <alternativeName>
        <fullName evidence="12">F-ATPase subunit alpha</fullName>
    </alternativeName>
</protein>
<dbReference type="InterPro" id="IPR036121">
    <property type="entry name" value="ATPase_F1/V1/A1_a/bsu_N_sf"/>
</dbReference>
<dbReference type="GO" id="GO:0005886">
    <property type="term" value="C:plasma membrane"/>
    <property type="evidence" value="ECO:0007669"/>
    <property type="project" value="UniProtKB-SubCell"/>
</dbReference>
<comment type="subcellular location">
    <subcellularLocation>
        <location evidence="12">Cell membrane</location>
        <topology evidence="12">Peripheral membrane protein</topology>
    </subcellularLocation>
    <subcellularLocation>
        <location evidence="1">Membrane</location>
    </subcellularLocation>
</comment>
<keyword evidence="5 12" id="KW-0547">Nucleotide-binding</keyword>
<keyword evidence="9 12" id="KW-0472">Membrane</keyword>
<feature type="domain" description="ATPase F1/V1/A1 complex alpha/beta subunit nucleotide-binding" evidence="13">
    <location>
        <begin position="151"/>
        <end position="366"/>
    </location>
</feature>
<keyword evidence="11 12" id="KW-0066">ATP synthesis</keyword>
<dbReference type="GO" id="GO:0045259">
    <property type="term" value="C:proton-transporting ATP synthase complex"/>
    <property type="evidence" value="ECO:0007669"/>
    <property type="project" value="UniProtKB-KW"/>
</dbReference>
<dbReference type="InterPro" id="IPR033732">
    <property type="entry name" value="ATP_synth_F1_a_nt-bd_dom"/>
</dbReference>
<feature type="domain" description="ATP synthase alpha subunit C-terminal" evidence="14">
    <location>
        <begin position="373"/>
        <end position="496"/>
    </location>
</feature>
<keyword evidence="17" id="KW-1185">Reference proteome</keyword>
<evidence type="ECO:0000256" key="9">
    <source>
        <dbReference type="ARBA" id="ARBA00023136"/>
    </source>
</evidence>
<dbReference type="Pfam" id="PF00306">
    <property type="entry name" value="ATP-synt_ab_C"/>
    <property type="match status" value="1"/>
</dbReference>
<evidence type="ECO:0000256" key="11">
    <source>
        <dbReference type="ARBA" id="ARBA00023310"/>
    </source>
</evidence>
<dbReference type="SUPFAM" id="SSF47917">
    <property type="entry name" value="C-terminal domain of alpha and beta subunits of F1 ATP synthase"/>
    <property type="match status" value="1"/>
</dbReference>
<dbReference type="FunFam" id="3.40.50.300:FF:000002">
    <property type="entry name" value="ATP synthase subunit alpha"/>
    <property type="match status" value="1"/>
</dbReference>
<dbReference type="CDD" id="cd01132">
    <property type="entry name" value="F1-ATPase_alpha_CD"/>
    <property type="match status" value="1"/>
</dbReference>
<dbReference type="InterPro" id="IPR020003">
    <property type="entry name" value="ATPase_a/bsu_AS"/>
</dbReference>
<evidence type="ECO:0000259" key="14">
    <source>
        <dbReference type="Pfam" id="PF00306"/>
    </source>
</evidence>
<reference evidence="16 17" key="1">
    <citation type="submission" date="2019-08" db="EMBL/GenBank/DDBJ databases">
        <title>In-depth cultivation of the pig gut microbiome towards novel bacterial diversity and tailored functional studies.</title>
        <authorList>
            <person name="Wylensek D."/>
            <person name="Hitch T.C.A."/>
            <person name="Clavel T."/>
        </authorList>
    </citation>
    <scope>NUCLEOTIDE SEQUENCE [LARGE SCALE GENOMIC DNA]</scope>
    <source>
        <strain evidence="16 17">WCA-389-WT-23D1</strain>
    </source>
</reference>
<evidence type="ECO:0000256" key="6">
    <source>
        <dbReference type="ARBA" id="ARBA00022840"/>
    </source>
</evidence>
<evidence type="ECO:0000313" key="17">
    <source>
        <dbReference type="Proteomes" id="UP000429958"/>
    </source>
</evidence>
<dbReference type="Proteomes" id="UP000429958">
    <property type="component" value="Unassembled WGS sequence"/>
</dbReference>
<proteinExistence type="inferred from homology"/>
<dbReference type="PANTHER" id="PTHR48082">
    <property type="entry name" value="ATP SYNTHASE SUBUNIT ALPHA, MITOCHONDRIAL"/>
    <property type="match status" value="1"/>
</dbReference>
<evidence type="ECO:0000259" key="13">
    <source>
        <dbReference type="Pfam" id="PF00006"/>
    </source>
</evidence>
<dbReference type="InterPro" id="IPR000793">
    <property type="entry name" value="ATP_synth_asu_C"/>
</dbReference>
<evidence type="ECO:0000256" key="4">
    <source>
        <dbReference type="ARBA" id="ARBA00022475"/>
    </source>
</evidence>
<dbReference type="NCBIfam" id="TIGR00962">
    <property type="entry name" value="atpA"/>
    <property type="match status" value="1"/>
</dbReference>
<keyword evidence="10 12" id="KW-0139">CF(1)</keyword>
<keyword evidence="6 12" id="KW-0067">ATP-binding</keyword>
<dbReference type="AlphaFoldDB" id="A0A7X2NIB0"/>
<comment type="function">
    <text evidence="12">Produces ATP from ADP in the presence of a proton gradient across the membrane. The alpha chain is a regulatory subunit.</text>
</comment>
<dbReference type="GO" id="GO:0043531">
    <property type="term" value="F:ADP binding"/>
    <property type="evidence" value="ECO:0007669"/>
    <property type="project" value="TreeGrafter"/>
</dbReference>
<comment type="similarity">
    <text evidence="2 12">Belongs to the ATPase alpha/beta chains family.</text>
</comment>
<keyword evidence="3 12" id="KW-0813">Transport</keyword>
<dbReference type="InterPro" id="IPR004100">
    <property type="entry name" value="ATPase_F1/V1/A1_a/bsu_N"/>
</dbReference>
<evidence type="ECO:0000256" key="8">
    <source>
        <dbReference type="ARBA" id="ARBA00023065"/>
    </source>
</evidence>
<dbReference type="Gene3D" id="3.40.50.300">
    <property type="entry name" value="P-loop containing nucleotide triphosphate hydrolases"/>
    <property type="match status" value="1"/>
</dbReference>
<gene>
    <name evidence="12" type="primary">atpA</name>
    <name evidence="16" type="ORF">FYJ39_02150</name>
</gene>
<name>A0A7X2NIB0_9CLOT</name>
<keyword evidence="4 12" id="KW-1003">Cell membrane</keyword>
<dbReference type="InterPro" id="IPR023366">
    <property type="entry name" value="ATP_synth_asu-like_sf"/>
</dbReference>
<feature type="domain" description="ATPase F1/V1/A1 complex alpha/beta subunit N-terminal" evidence="15">
    <location>
        <begin position="28"/>
        <end position="93"/>
    </location>
</feature>
<dbReference type="PANTHER" id="PTHR48082:SF2">
    <property type="entry name" value="ATP SYNTHASE SUBUNIT ALPHA, MITOCHONDRIAL"/>
    <property type="match status" value="1"/>
</dbReference>
<keyword evidence="12" id="KW-0375">Hydrogen ion transport</keyword>
<evidence type="ECO:0000256" key="1">
    <source>
        <dbReference type="ARBA" id="ARBA00004370"/>
    </source>
</evidence>
<evidence type="ECO:0000256" key="3">
    <source>
        <dbReference type="ARBA" id="ARBA00022448"/>
    </source>
</evidence>
<dbReference type="Gene3D" id="2.40.30.20">
    <property type="match status" value="1"/>
</dbReference>
<keyword evidence="8 12" id="KW-0406">Ion transport</keyword>
<dbReference type="Gene3D" id="1.20.150.20">
    <property type="entry name" value="ATP synthase alpha/beta chain, C-terminal domain"/>
    <property type="match status" value="1"/>
</dbReference>
<dbReference type="CDD" id="cd18116">
    <property type="entry name" value="ATP-synt_F1_alpha_N"/>
    <property type="match status" value="1"/>
</dbReference>
<evidence type="ECO:0000256" key="10">
    <source>
        <dbReference type="ARBA" id="ARBA00023196"/>
    </source>
</evidence>
<keyword evidence="7 12" id="KW-1278">Translocase</keyword>
<dbReference type="PROSITE" id="PS00152">
    <property type="entry name" value="ATPASE_ALPHA_BETA"/>
    <property type="match status" value="1"/>
</dbReference>
<feature type="binding site" evidence="12">
    <location>
        <begin position="171"/>
        <end position="178"/>
    </location>
    <ligand>
        <name>ATP</name>
        <dbReference type="ChEBI" id="CHEBI:30616"/>
    </ligand>
</feature>
<dbReference type="GO" id="GO:0005524">
    <property type="term" value="F:ATP binding"/>
    <property type="evidence" value="ECO:0007669"/>
    <property type="project" value="UniProtKB-UniRule"/>
</dbReference>
<dbReference type="HAMAP" id="MF_01346">
    <property type="entry name" value="ATP_synth_alpha_bact"/>
    <property type="match status" value="1"/>
</dbReference>
<dbReference type="InterPro" id="IPR038376">
    <property type="entry name" value="ATP_synth_asu_C_sf"/>
</dbReference>
<feature type="site" description="Required for activity" evidence="12">
    <location>
        <position position="364"/>
    </location>
</feature>
<sequence length="502" mass="55131">MSTISSQEIISIIKSEIEQFDTHSGQEQEVGSVIWVGDGIAIVYGIHHAMYGEIVVFENGVRGMVQDIRKDEMGVILFGKDTEVAQGTKVVRTKKRAGVPVGSEFLGRVVNSLGDPIDGLGPIKEEDYRPVEEDAPSIVDRKSVSVPMETGILAIDSMFPIGRGQRELIIGDRQTGKTSIAVDTILNQRGKDVICIYVAIGQKASTVAKLVSTLKKGGAMDYTIVVSSTASEPAPLQYIAPYSGTAMAEFFMYQGKDVLIVYDDLSKHAVAYRALSLLLERSPGREAYPGDVFYLHSRLLERSSRLSDEKGGGSITALPIIETQAGDVSAYIPTNVISITDGQIFLESDLFFSGMRPAVNVGLSVSRVGGAAQTKAMKKASGSIRIDLAQYREMEVFTQFSSDLDEATKEQLAYGKRLMELLKQPLGRPLSLHEQVITLCTATHKVMLSVDVERIKEFQMNMLEWFDEKHPEIGKEIDEVKVLTDKLTQKIVDYANDYKASI</sequence>
<evidence type="ECO:0000256" key="12">
    <source>
        <dbReference type="HAMAP-Rule" id="MF_01346"/>
    </source>
</evidence>